<dbReference type="SUPFAM" id="SSF69340">
    <property type="entry name" value="C-terminal domain of adenylylcyclase associated protein"/>
    <property type="match status" value="1"/>
</dbReference>
<name>A0ABR2QIT1_9ROSI</name>
<evidence type="ECO:0000313" key="3">
    <source>
        <dbReference type="EMBL" id="KAK9000455.1"/>
    </source>
</evidence>
<dbReference type="PROSITE" id="PS51329">
    <property type="entry name" value="C_CAP_COFACTOR_C"/>
    <property type="match status" value="1"/>
</dbReference>
<dbReference type="EMBL" id="JBBPBN010000037">
    <property type="protein sequence ID" value="KAK9000455.1"/>
    <property type="molecule type" value="Genomic_DNA"/>
</dbReference>
<dbReference type="InterPro" id="IPR006599">
    <property type="entry name" value="CARP_motif"/>
</dbReference>
<dbReference type="PANTHER" id="PTHR10652">
    <property type="entry name" value="ADENYLYL CYCLASE-ASSOCIATED PROTEIN"/>
    <property type="match status" value="1"/>
</dbReference>
<organism evidence="3 4">
    <name type="scientific">Hibiscus sabdariffa</name>
    <name type="common">roselle</name>
    <dbReference type="NCBI Taxonomy" id="183260"/>
    <lineage>
        <taxon>Eukaryota</taxon>
        <taxon>Viridiplantae</taxon>
        <taxon>Streptophyta</taxon>
        <taxon>Embryophyta</taxon>
        <taxon>Tracheophyta</taxon>
        <taxon>Spermatophyta</taxon>
        <taxon>Magnoliopsida</taxon>
        <taxon>eudicotyledons</taxon>
        <taxon>Gunneridae</taxon>
        <taxon>Pentapetalae</taxon>
        <taxon>rosids</taxon>
        <taxon>malvids</taxon>
        <taxon>Malvales</taxon>
        <taxon>Malvaceae</taxon>
        <taxon>Malvoideae</taxon>
        <taxon>Hibiscus</taxon>
    </lineage>
</organism>
<evidence type="ECO:0000313" key="4">
    <source>
        <dbReference type="Proteomes" id="UP001396334"/>
    </source>
</evidence>
<dbReference type="PANTHER" id="PTHR10652:SF0">
    <property type="entry name" value="ADENYLYL CYCLASE-ASSOCIATED PROTEIN"/>
    <property type="match status" value="1"/>
</dbReference>
<dbReference type="Proteomes" id="UP001396334">
    <property type="component" value="Unassembled WGS sequence"/>
</dbReference>
<dbReference type="InterPro" id="IPR001837">
    <property type="entry name" value="Adenylate_cyclase-assoc_CAP"/>
</dbReference>
<dbReference type="Pfam" id="PF08603">
    <property type="entry name" value="CAP_C"/>
    <property type="match status" value="1"/>
</dbReference>
<keyword evidence="4" id="KW-1185">Reference proteome</keyword>
<evidence type="ECO:0000259" key="2">
    <source>
        <dbReference type="PROSITE" id="PS51329"/>
    </source>
</evidence>
<reference evidence="3 4" key="1">
    <citation type="journal article" date="2024" name="G3 (Bethesda)">
        <title>Genome assembly of Hibiscus sabdariffa L. provides insights into metabolisms of medicinal natural products.</title>
        <authorList>
            <person name="Kim T."/>
        </authorList>
    </citation>
    <scope>NUCLEOTIDE SEQUENCE [LARGE SCALE GENOMIC DNA]</scope>
    <source>
        <strain evidence="3">TK-2024</strain>
        <tissue evidence="3">Old leaves</tissue>
    </source>
</reference>
<dbReference type="InterPro" id="IPR016098">
    <property type="entry name" value="CAP/MinC_C"/>
</dbReference>
<accession>A0ABR2QIT1</accession>
<feature type="domain" description="C-CAP/cofactor C-like" evidence="2">
    <location>
        <begin position="1"/>
        <end position="95"/>
    </location>
</feature>
<proteinExistence type="inferred from homology"/>
<dbReference type="Gene3D" id="2.160.20.70">
    <property type="match status" value="1"/>
</dbReference>
<dbReference type="InterPro" id="IPR013912">
    <property type="entry name" value="Adenylate_cyclase-assoc_CAP_C"/>
</dbReference>
<evidence type="ECO:0000256" key="1">
    <source>
        <dbReference type="ARBA" id="ARBA00007659"/>
    </source>
</evidence>
<dbReference type="InterPro" id="IPR017901">
    <property type="entry name" value="C-CAP_CF_C-like"/>
</dbReference>
<dbReference type="InterPro" id="IPR036223">
    <property type="entry name" value="CAP_C_sf"/>
</dbReference>
<dbReference type="SMART" id="SM00673">
    <property type="entry name" value="CARP"/>
    <property type="match status" value="2"/>
</dbReference>
<comment type="caution">
    <text evidence="3">The sequence shown here is derived from an EMBL/GenBank/DDBJ whole genome shotgun (WGS) entry which is preliminary data.</text>
</comment>
<gene>
    <name evidence="3" type="ORF">V6N11_080953</name>
</gene>
<comment type="similarity">
    <text evidence="1">Belongs to the CAP family.</text>
</comment>
<protein>
    <recommendedName>
        <fullName evidence="2">C-CAP/cofactor C-like domain-containing protein</fullName>
    </recommendedName>
</protein>
<sequence length="104" mass="10967">MIDWVLKFGKVNNITIDKCTKMGVDVVAACEVVNCNGVEVQCQGSAPTISVDNTSGCQLYLSKDSLGASITTAKSSEINVLVPTGPDGDWVSRQGFSCISESFS</sequence>